<dbReference type="RefSeq" id="WP_307451618.1">
    <property type="nucleotide sequence ID" value="NZ_JAUTAL010000001.1"/>
</dbReference>
<evidence type="ECO:0000313" key="4">
    <source>
        <dbReference type="Proteomes" id="UP001225072"/>
    </source>
</evidence>
<keyword evidence="4" id="KW-1185">Reference proteome</keyword>
<dbReference type="InterPro" id="IPR001296">
    <property type="entry name" value="Glyco_trans_1"/>
</dbReference>
<comment type="caution">
    <text evidence="3">The sequence shown here is derived from an EMBL/GenBank/DDBJ whole genome shotgun (WGS) entry which is preliminary data.</text>
</comment>
<name>A0ABU0TNE0_9FLAO</name>
<evidence type="ECO:0000256" key="1">
    <source>
        <dbReference type="ARBA" id="ARBA00022679"/>
    </source>
</evidence>
<dbReference type="EMBL" id="JAUTAL010000001">
    <property type="protein sequence ID" value="MDQ1097820.1"/>
    <property type="molecule type" value="Genomic_DNA"/>
</dbReference>
<dbReference type="PANTHER" id="PTHR46401:SF2">
    <property type="entry name" value="GLYCOSYLTRANSFERASE WBBK-RELATED"/>
    <property type="match status" value="1"/>
</dbReference>
<organism evidence="3 4">
    <name type="scientific">Chryseobacterium camelliae</name>
    <dbReference type="NCBI Taxonomy" id="1265445"/>
    <lineage>
        <taxon>Bacteria</taxon>
        <taxon>Pseudomonadati</taxon>
        <taxon>Bacteroidota</taxon>
        <taxon>Flavobacteriia</taxon>
        <taxon>Flavobacteriales</taxon>
        <taxon>Weeksellaceae</taxon>
        <taxon>Chryseobacterium group</taxon>
        <taxon>Chryseobacterium</taxon>
    </lineage>
</organism>
<feature type="domain" description="Glycosyl transferase family 1" evidence="2">
    <location>
        <begin position="227"/>
        <end position="305"/>
    </location>
</feature>
<sequence length="346" mass="40508">MKTKLYFICPNNKFASGGVKQIYRQVQILNNNGFDAYILHKKIGKREKWFNVNVPILYSPSLFKQIKYSYKGKKLNFIRKLIISILKLQSKSIEKNSILIFPEIYGPEIYKIEPEISKVIFNQNCYYTFSYFSIYTDYSSNIYNHPKTLATIVASDDAQKYMNYSFPQLKIYKMRLGIDNLIFNYYPNKERQICFMPRKLSDDVNQVINILHGRNVLKNWNLVSIDNKTETEVAEIMKKSIIFLSFNHKEGFGLPPVEAMACGCYVIGYTGQGGKEYFKKDFSRHVEDGNIIEFVKKIEEAIKIYEVNPKEILEKGKAASEFILENYSLEHETKDTMEIWKDIISK</sequence>
<dbReference type="Proteomes" id="UP001225072">
    <property type="component" value="Unassembled WGS sequence"/>
</dbReference>
<dbReference type="Pfam" id="PF00534">
    <property type="entry name" value="Glycos_transf_1"/>
    <property type="match status" value="1"/>
</dbReference>
<evidence type="ECO:0000313" key="3">
    <source>
        <dbReference type="EMBL" id="MDQ1097820.1"/>
    </source>
</evidence>
<dbReference type="Gene3D" id="3.40.50.2000">
    <property type="entry name" value="Glycogen Phosphorylase B"/>
    <property type="match status" value="1"/>
</dbReference>
<reference evidence="3 4" key="1">
    <citation type="submission" date="2023-07" db="EMBL/GenBank/DDBJ databases">
        <title>Functional and genomic diversity of the sorghum phyllosphere microbiome.</title>
        <authorList>
            <person name="Shade A."/>
        </authorList>
    </citation>
    <scope>NUCLEOTIDE SEQUENCE [LARGE SCALE GENOMIC DNA]</scope>
    <source>
        <strain evidence="3 4">SORGH_AS_1064</strain>
    </source>
</reference>
<evidence type="ECO:0000259" key="2">
    <source>
        <dbReference type="Pfam" id="PF00534"/>
    </source>
</evidence>
<proteinExistence type="predicted"/>
<dbReference type="PANTHER" id="PTHR46401">
    <property type="entry name" value="GLYCOSYLTRANSFERASE WBBK-RELATED"/>
    <property type="match status" value="1"/>
</dbReference>
<keyword evidence="1" id="KW-0808">Transferase</keyword>
<gene>
    <name evidence="3" type="ORF">QE404_002967</name>
</gene>
<dbReference type="SUPFAM" id="SSF53756">
    <property type="entry name" value="UDP-Glycosyltransferase/glycogen phosphorylase"/>
    <property type="match status" value="1"/>
</dbReference>
<accession>A0ABU0TNE0</accession>
<protein>
    <submittedName>
        <fullName evidence="3">Glycosyltransferase involved in cell wall biosynthesis</fullName>
    </submittedName>
</protein>